<keyword evidence="3" id="KW-0285">Flavoprotein</keyword>
<evidence type="ECO:0000256" key="2">
    <source>
        <dbReference type="ARBA" id="ARBA00022553"/>
    </source>
</evidence>
<dbReference type="Pfam" id="PF03116">
    <property type="entry name" value="NQR2_RnfD_RnfE"/>
    <property type="match status" value="1"/>
</dbReference>
<evidence type="ECO:0000256" key="3">
    <source>
        <dbReference type="ARBA" id="ARBA00022630"/>
    </source>
</evidence>
<proteinExistence type="predicted"/>
<dbReference type="InterPro" id="IPR011303">
    <property type="entry name" value="RnfD_bac"/>
</dbReference>
<dbReference type="Proteomes" id="UP000001572">
    <property type="component" value="Chromosome"/>
</dbReference>
<feature type="transmembrane region" description="Helical" evidence="9">
    <location>
        <begin position="209"/>
        <end position="230"/>
    </location>
</feature>
<evidence type="ECO:0000256" key="5">
    <source>
        <dbReference type="ARBA" id="ARBA00022692"/>
    </source>
</evidence>
<name>A6TT06_ALKMQ</name>
<keyword evidence="2" id="KW-0597">Phosphoprotein</keyword>
<accession>A6TT06</accession>
<dbReference type="GO" id="GO:0055085">
    <property type="term" value="P:transmembrane transport"/>
    <property type="evidence" value="ECO:0007669"/>
    <property type="project" value="InterPro"/>
</dbReference>
<dbReference type="GO" id="GO:0022900">
    <property type="term" value="P:electron transport chain"/>
    <property type="evidence" value="ECO:0007669"/>
    <property type="project" value="InterPro"/>
</dbReference>
<evidence type="ECO:0000313" key="11">
    <source>
        <dbReference type="Proteomes" id="UP000001572"/>
    </source>
</evidence>
<keyword evidence="6" id="KW-1278">Translocase</keyword>
<evidence type="ECO:0000256" key="6">
    <source>
        <dbReference type="ARBA" id="ARBA00022967"/>
    </source>
</evidence>
<dbReference type="NCBIfam" id="TIGR01946">
    <property type="entry name" value="rnfD"/>
    <property type="match status" value="1"/>
</dbReference>
<dbReference type="KEGG" id="amt:Amet_3186"/>
<dbReference type="PANTHER" id="PTHR30578:SF1">
    <property type="entry name" value="NA(+)-TRANSLOCATING NADH-QUINONE REDUCTASE SUBUNIT B"/>
    <property type="match status" value="1"/>
</dbReference>
<keyword evidence="7 9" id="KW-1133">Transmembrane helix</keyword>
<dbReference type="PANTHER" id="PTHR30578">
    <property type="entry name" value="ELECTRON TRANSPORT COMPLEX PROTEIN RNFD"/>
    <property type="match status" value="1"/>
</dbReference>
<evidence type="ECO:0000256" key="4">
    <source>
        <dbReference type="ARBA" id="ARBA00022643"/>
    </source>
</evidence>
<evidence type="ECO:0000256" key="7">
    <source>
        <dbReference type="ARBA" id="ARBA00022989"/>
    </source>
</evidence>
<keyword evidence="8 9" id="KW-0472">Membrane</keyword>
<feature type="transmembrane region" description="Helical" evidence="9">
    <location>
        <begin position="67"/>
        <end position="98"/>
    </location>
</feature>
<keyword evidence="5 9" id="KW-0812">Transmembrane</keyword>
<evidence type="ECO:0000256" key="8">
    <source>
        <dbReference type="ARBA" id="ARBA00023136"/>
    </source>
</evidence>
<feature type="transmembrane region" description="Helical" evidence="9">
    <location>
        <begin position="184"/>
        <end position="202"/>
    </location>
</feature>
<dbReference type="InterPro" id="IPR004338">
    <property type="entry name" value="NqrB/RnfD"/>
</dbReference>
<dbReference type="eggNOG" id="COG4658">
    <property type="taxonomic scope" value="Bacteria"/>
</dbReference>
<reference evidence="11" key="1">
    <citation type="journal article" date="2016" name="Genome Announc.">
        <title>Complete genome sequence of Alkaliphilus metalliredigens strain QYMF, an alkaliphilic and metal-reducing bacterium isolated from borax-contaminated leachate ponds.</title>
        <authorList>
            <person name="Hwang C."/>
            <person name="Copeland A."/>
            <person name="Lucas S."/>
            <person name="Lapidus A."/>
            <person name="Barry K."/>
            <person name="Detter J.C."/>
            <person name="Glavina Del Rio T."/>
            <person name="Hammon N."/>
            <person name="Israni S."/>
            <person name="Dalin E."/>
            <person name="Tice H."/>
            <person name="Pitluck S."/>
            <person name="Chertkov O."/>
            <person name="Brettin T."/>
            <person name="Bruce D."/>
            <person name="Han C."/>
            <person name="Schmutz J."/>
            <person name="Larimer F."/>
            <person name="Land M.L."/>
            <person name="Hauser L."/>
            <person name="Kyrpides N."/>
            <person name="Mikhailova N."/>
            <person name="Ye Q."/>
            <person name="Zhou J."/>
            <person name="Richardson P."/>
            <person name="Fields M.W."/>
        </authorList>
    </citation>
    <scope>NUCLEOTIDE SEQUENCE [LARGE SCALE GENOMIC DNA]</scope>
    <source>
        <strain evidence="11">QYMF</strain>
    </source>
</reference>
<dbReference type="EMBL" id="CP000724">
    <property type="protein sequence ID" value="ABR49324.1"/>
    <property type="molecule type" value="Genomic_DNA"/>
</dbReference>
<dbReference type="STRING" id="293826.Amet_3186"/>
<feature type="transmembrane region" description="Helical" evidence="9">
    <location>
        <begin position="38"/>
        <end position="55"/>
    </location>
</feature>
<dbReference type="OrthoDB" id="9776359at2"/>
<dbReference type="AlphaFoldDB" id="A6TT06"/>
<sequence>MTELYRSIFMKQKMMRKVLYSLIPVTLGSIYFYGWRTLVLMAVISVFGIFTEYLFKRKSNKKVSEAVLVTSILLTLTLPASTPFWVGIIGIIFGIVFAKEIFGGFGHNVFNPALAARTFLYVTFPEPMTVQWSTVSSGFPGGFARYLSPALDTITQSTPLGILRQGGEMLPLRNLFIGNTSGSLGEASAFLILVAAAYLLFTKTADWKLMLAPVIGFVGIHSILLLANVSSVPSPLHGLLSGGFLFMTVFMTTDPITAPKQTEAKWIYGLLIGIIASVIRIFGIFVGGAMFAVLIMNTFSPILDEGIKHLKSSKRKKVTA</sequence>
<evidence type="ECO:0000256" key="1">
    <source>
        <dbReference type="ARBA" id="ARBA00022448"/>
    </source>
</evidence>
<dbReference type="HOGENOM" id="CLU_042020_1_0_9"/>
<gene>
    <name evidence="10" type="ordered locus">Amet_3186</name>
</gene>
<dbReference type="RefSeq" id="WP_012064289.1">
    <property type="nucleotide sequence ID" value="NC_009633.1"/>
</dbReference>
<keyword evidence="4" id="KW-0288">FMN</keyword>
<feature type="transmembrane region" description="Helical" evidence="9">
    <location>
        <begin position="266"/>
        <end position="295"/>
    </location>
</feature>
<evidence type="ECO:0000313" key="10">
    <source>
        <dbReference type="EMBL" id="ABR49324.1"/>
    </source>
</evidence>
<organism evidence="10 11">
    <name type="scientific">Alkaliphilus metalliredigens (strain QYMF)</name>
    <dbReference type="NCBI Taxonomy" id="293826"/>
    <lineage>
        <taxon>Bacteria</taxon>
        <taxon>Bacillati</taxon>
        <taxon>Bacillota</taxon>
        <taxon>Clostridia</taxon>
        <taxon>Peptostreptococcales</taxon>
        <taxon>Natronincolaceae</taxon>
        <taxon>Alkaliphilus</taxon>
    </lineage>
</organism>
<keyword evidence="1" id="KW-0813">Transport</keyword>
<evidence type="ECO:0000256" key="9">
    <source>
        <dbReference type="SAM" id="Phobius"/>
    </source>
</evidence>
<dbReference type="GO" id="GO:0005886">
    <property type="term" value="C:plasma membrane"/>
    <property type="evidence" value="ECO:0007669"/>
    <property type="project" value="TreeGrafter"/>
</dbReference>
<keyword evidence="11" id="KW-1185">Reference proteome</keyword>
<protein>
    <submittedName>
        <fullName evidence="10">NQR2 and RnfD family protein</fullName>
    </submittedName>
</protein>
<feature type="transmembrane region" description="Helical" evidence="9">
    <location>
        <begin position="236"/>
        <end position="254"/>
    </location>
</feature>